<comment type="caution">
    <text evidence="1">The sequence shown here is derived from an EMBL/GenBank/DDBJ whole genome shotgun (WGS) entry which is preliminary data.</text>
</comment>
<dbReference type="Proteomes" id="UP000567293">
    <property type="component" value="Unassembled WGS sequence"/>
</dbReference>
<evidence type="ECO:0000313" key="2">
    <source>
        <dbReference type="Proteomes" id="UP000567293"/>
    </source>
</evidence>
<gene>
    <name evidence="1" type="ORF">HRJ53_14265</name>
</gene>
<protein>
    <submittedName>
        <fullName evidence="1">Uncharacterized protein</fullName>
    </submittedName>
</protein>
<organism evidence="1 2">
    <name type="scientific">Candidatus Acidiferrum panamense</name>
    <dbReference type="NCBI Taxonomy" id="2741543"/>
    <lineage>
        <taxon>Bacteria</taxon>
        <taxon>Pseudomonadati</taxon>
        <taxon>Acidobacteriota</taxon>
        <taxon>Terriglobia</taxon>
        <taxon>Candidatus Acidiferrales</taxon>
        <taxon>Candidatus Acidiferrum</taxon>
    </lineage>
</organism>
<reference evidence="1" key="1">
    <citation type="submission" date="2020-06" db="EMBL/GenBank/DDBJ databases">
        <title>Legume-microbial interactions unlock mineral nutrients during tropical forest succession.</title>
        <authorList>
            <person name="Epihov D.Z."/>
        </authorList>
    </citation>
    <scope>NUCLEOTIDE SEQUENCE [LARGE SCALE GENOMIC DNA]</scope>
    <source>
        <strain evidence="1">Pan2503</strain>
    </source>
</reference>
<evidence type="ECO:0000313" key="1">
    <source>
        <dbReference type="EMBL" id="MBA0086148.1"/>
    </source>
</evidence>
<accession>A0A7V8NRG8</accession>
<dbReference type="AlphaFoldDB" id="A0A7V8NRG8"/>
<keyword evidence="2" id="KW-1185">Reference proteome</keyword>
<name>A0A7V8NRG8_9BACT</name>
<proteinExistence type="predicted"/>
<dbReference type="EMBL" id="JACDQQ010001372">
    <property type="protein sequence ID" value="MBA0086148.1"/>
    <property type="molecule type" value="Genomic_DNA"/>
</dbReference>
<sequence length="135" mass="14035">MTQKTQSYDHPAYEVVLQQQAATTTLLGASAAGIKYCAFTNLIIKAFTGWITTGGTSADVVSIVKISGTTTTTQAYGTTGSGVTGVVSLTPTNTANQVTTLQGDLYYAQKGTDATGTYTACTLEYVVQPNAPFTV</sequence>